<dbReference type="Proteomes" id="UP000036458">
    <property type="component" value="Chromosome"/>
</dbReference>
<dbReference type="EMBL" id="CP010777">
    <property type="protein sequence ID" value="AKQ44936.1"/>
    <property type="molecule type" value="Genomic_DNA"/>
</dbReference>
<dbReference type="RefSeq" id="WP_048919756.1">
    <property type="nucleotide sequence ID" value="NZ_CP010777.1"/>
</dbReference>
<dbReference type="AlphaFoldDB" id="A0A0H4W3B5"/>
<dbReference type="Pfam" id="PF01323">
    <property type="entry name" value="DSBA"/>
    <property type="match status" value="1"/>
</dbReference>
<proteinExistence type="predicted"/>
<dbReference type="Gene3D" id="3.40.30.10">
    <property type="entry name" value="Glutaredoxin"/>
    <property type="match status" value="1"/>
</dbReference>
<accession>A0A0H4W3B5</accession>
<evidence type="ECO:0000313" key="2">
    <source>
        <dbReference type="EMBL" id="AKQ44936.1"/>
    </source>
</evidence>
<protein>
    <submittedName>
        <fullName evidence="2">Dithiol-disulfide isomerase</fullName>
    </submittedName>
</protein>
<feature type="domain" description="DSBA-like thioredoxin" evidence="1">
    <location>
        <begin position="14"/>
        <end position="184"/>
    </location>
</feature>
<dbReference type="STRING" id="1379910.TH63_03730"/>
<dbReference type="GO" id="GO:0016491">
    <property type="term" value="F:oxidoreductase activity"/>
    <property type="evidence" value="ECO:0007669"/>
    <property type="project" value="InterPro"/>
</dbReference>
<dbReference type="GO" id="GO:0016853">
    <property type="term" value="F:isomerase activity"/>
    <property type="evidence" value="ECO:0007669"/>
    <property type="project" value="UniProtKB-KW"/>
</dbReference>
<reference evidence="2 3" key="1">
    <citation type="submission" date="2015-01" db="EMBL/GenBank/DDBJ databases">
        <title>Rufibacter sp./DG31D/ whole genome sequencing.</title>
        <authorList>
            <person name="Kim M.K."/>
            <person name="Srinivasan S."/>
            <person name="Lee J.-J."/>
        </authorList>
    </citation>
    <scope>NUCLEOTIDE SEQUENCE [LARGE SCALE GENOMIC DNA]</scope>
    <source>
        <strain evidence="2 3">DG31D</strain>
    </source>
</reference>
<keyword evidence="3" id="KW-1185">Reference proteome</keyword>
<gene>
    <name evidence="2" type="ORF">TH63_03730</name>
</gene>
<organism evidence="2 3">
    <name type="scientific">Rufibacter radiotolerans</name>
    <dbReference type="NCBI Taxonomy" id="1379910"/>
    <lineage>
        <taxon>Bacteria</taxon>
        <taxon>Pseudomonadati</taxon>
        <taxon>Bacteroidota</taxon>
        <taxon>Cytophagia</taxon>
        <taxon>Cytophagales</taxon>
        <taxon>Hymenobacteraceae</taxon>
        <taxon>Rufibacter</taxon>
    </lineage>
</organism>
<evidence type="ECO:0000259" key="1">
    <source>
        <dbReference type="Pfam" id="PF01323"/>
    </source>
</evidence>
<dbReference type="InterPro" id="IPR036249">
    <property type="entry name" value="Thioredoxin-like_sf"/>
</dbReference>
<dbReference type="SUPFAM" id="SSF52833">
    <property type="entry name" value="Thioredoxin-like"/>
    <property type="match status" value="1"/>
</dbReference>
<dbReference type="Gene3D" id="1.10.472.60">
    <property type="entry name" value="putative protein disulfide isomerase domain"/>
    <property type="match status" value="1"/>
</dbReference>
<dbReference type="CDD" id="cd03025">
    <property type="entry name" value="DsbA_FrnE_like"/>
    <property type="match status" value="1"/>
</dbReference>
<name>A0A0H4W3B5_9BACT</name>
<dbReference type="InterPro" id="IPR001853">
    <property type="entry name" value="DSBA-like_thioredoxin_dom"/>
</dbReference>
<sequence>MQNIPSNPLLLYVTDPMCAWCYGFTPVVRRLRALWYGRLSVQVMVGGLRPNPQDVLSPEEKDKLAVNWHRAQEKSRLPFDYSFFLQPEITFNTEPACRALLTVRHLRPNLTLEVLRALHSAFFADGLDLSRPEVLVDVVRPFGIDENLFLAVFETEEIYRQTQLEFQEVENLGVSTLPSVYLDHPQGLRLISRGYCDLPELEERLLQALEIPL</sequence>
<evidence type="ECO:0000313" key="3">
    <source>
        <dbReference type="Proteomes" id="UP000036458"/>
    </source>
</evidence>
<dbReference type="KEGG" id="ruf:TH63_03730"/>
<keyword evidence="2" id="KW-0413">Isomerase</keyword>
<dbReference type="PATRIC" id="fig|1379910.4.peg.804"/>
<dbReference type="OrthoDB" id="9813770at2"/>